<keyword evidence="2" id="KW-0815">Transposition</keyword>
<dbReference type="InterPro" id="IPR012337">
    <property type="entry name" value="RNaseH-like_sf"/>
</dbReference>
<sequence>MNQRKFTTFLEKLTHSFNPEKITEIAKQADFCVRQRRITPFKLVTCLVAIMASSTIESVADIQRRYCEWSDSNITYRAFHNQFSKPEFPEFMREVLSSLLTDWLQPALAFPEGHSFHQFKQILIQDGSSFAVKDSLKKSFPGRFKTVSPAAVELQVTMDLLADQPCTISLTPDTASERDYLPEPQTLSGCLLLVDRGYFDLEWFQDLQDAGGFYVARCKNNINPTVVSAHREDGKMLKHVQGKPLKSVQGKLLKRQRTELIVSWKKGKHTITARLIACWIKQEKKFSWLITNLPQTQFSLDEVSEAYRLRWQIELLFKEWKSYANLRCFDTGKESVATGLIWAAIAAALIKRFMCHSAQRILDKALSTRKTAMCCTMTFCDTMLGIMRFDQKATELNARKLIIFLGHHAGRAHPKRDCNSGRFSLGLQLCEVA</sequence>
<evidence type="ECO:0000313" key="8">
    <source>
        <dbReference type="EMBL" id="ARU58991.1"/>
    </source>
</evidence>
<keyword evidence="9" id="KW-1185">Reference proteome</keyword>
<protein>
    <submittedName>
        <fullName evidence="8">IS4 family ISH8 group transposase</fullName>
    </submittedName>
</protein>
<evidence type="ECO:0000259" key="5">
    <source>
        <dbReference type="Pfam" id="PF01609"/>
    </source>
</evidence>
<evidence type="ECO:0000313" key="6">
    <source>
        <dbReference type="EMBL" id="ARU56220.1"/>
    </source>
</evidence>
<evidence type="ECO:0000256" key="1">
    <source>
        <dbReference type="ARBA" id="ARBA00010075"/>
    </source>
</evidence>
<dbReference type="EMBL" id="CP021425">
    <property type="protein sequence ID" value="ARU56220.1"/>
    <property type="molecule type" value="Genomic_DNA"/>
</dbReference>
<dbReference type="KEGG" id="ome:OLMES_4358"/>
<evidence type="ECO:0000313" key="7">
    <source>
        <dbReference type="EMBL" id="ARU58355.1"/>
    </source>
</evidence>
<organism evidence="8 9">
    <name type="scientific">Oleiphilus messinensis</name>
    <dbReference type="NCBI Taxonomy" id="141451"/>
    <lineage>
        <taxon>Bacteria</taxon>
        <taxon>Pseudomonadati</taxon>
        <taxon>Pseudomonadota</taxon>
        <taxon>Gammaproteobacteria</taxon>
        <taxon>Oceanospirillales</taxon>
        <taxon>Oleiphilaceae</taxon>
        <taxon>Oleiphilus</taxon>
    </lineage>
</organism>
<dbReference type="Gene3D" id="3.90.350.10">
    <property type="entry name" value="Transposase Inhibitor Protein From Tn5, Chain A, domain 1"/>
    <property type="match status" value="1"/>
</dbReference>
<dbReference type="InterPro" id="IPR002559">
    <property type="entry name" value="Transposase_11"/>
</dbReference>
<dbReference type="EMBL" id="CP021425">
    <property type="protein sequence ID" value="ARU58991.1"/>
    <property type="molecule type" value="Genomic_DNA"/>
</dbReference>
<evidence type="ECO:0000256" key="4">
    <source>
        <dbReference type="ARBA" id="ARBA00023172"/>
    </source>
</evidence>
<proteinExistence type="inferred from homology"/>
<dbReference type="GO" id="GO:0004803">
    <property type="term" value="F:transposase activity"/>
    <property type="evidence" value="ECO:0007669"/>
    <property type="project" value="InterPro"/>
</dbReference>
<accession>A0A1Y0IEV9</accession>
<evidence type="ECO:0000313" key="9">
    <source>
        <dbReference type="Proteomes" id="UP000196027"/>
    </source>
</evidence>
<dbReference type="AlphaFoldDB" id="A0A1Y0IEV9"/>
<dbReference type="PANTHER" id="PTHR33258:SF1">
    <property type="entry name" value="TRANSPOSASE INSL FOR INSERTION SEQUENCE ELEMENT IS186A-RELATED"/>
    <property type="match status" value="1"/>
</dbReference>
<dbReference type="Proteomes" id="UP000196027">
    <property type="component" value="Chromosome"/>
</dbReference>
<dbReference type="Pfam" id="PF01609">
    <property type="entry name" value="DDE_Tnp_1"/>
    <property type="match status" value="1"/>
</dbReference>
<comment type="similarity">
    <text evidence="1">Belongs to the transposase 11 family.</text>
</comment>
<dbReference type="InterPro" id="IPR047952">
    <property type="entry name" value="Transpos_IS4"/>
</dbReference>
<gene>
    <name evidence="6" type="ORF">OLMES_2147</name>
    <name evidence="7" type="ORF">OLMES_4358</name>
    <name evidence="8" type="ORF">OLMES_5004</name>
</gene>
<dbReference type="EMBL" id="CP021425">
    <property type="protein sequence ID" value="ARU58355.1"/>
    <property type="molecule type" value="Genomic_DNA"/>
</dbReference>
<name>A0A1Y0IEV9_9GAMM</name>
<dbReference type="PANTHER" id="PTHR33258">
    <property type="entry name" value="TRANSPOSASE INSL FOR INSERTION SEQUENCE ELEMENT IS186A-RELATED"/>
    <property type="match status" value="1"/>
</dbReference>
<dbReference type="RefSeq" id="WP_087461237.1">
    <property type="nucleotide sequence ID" value="NZ_CP021425.1"/>
</dbReference>
<dbReference type="KEGG" id="ome:OLMES_2147"/>
<reference evidence="8 9" key="1">
    <citation type="submission" date="2017-05" db="EMBL/GenBank/DDBJ databases">
        <title>Genomic insights into alkan degradation activity of Oleiphilus messinensis.</title>
        <authorList>
            <person name="Kozyavkin S.A."/>
            <person name="Slesarev A.I."/>
            <person name="Golyshin P.N."/>
            <person name="Korzhenkov A."/>
            <person name="Golyshina O.N."/>
            <person name="Toshchakov S.V."/>
        </authorList>
    </citation>
    <scope>NUCLEOTIDE SEQUENCE [LARGE SCALE GENOMIC DNA]</scope>
    <source>
        <strain evidence="8 9">ME102</strain>
    </source>
</reference>
<keyword evidence="3" id="KW-0238">DNA-binding</keyword>
<dbReference type="GO" id="GO:0006313">
    <property type="term" value="P:DNA transposition"/>
    <property type="evidence" value="ECO:0007669"/>
    <property type="project" value="InterPro"/>
</dbReference>
<feature type="domain" description="Transposase IS4-like" evidence="5">
    <location>
        <begin position="118"/>
        <end position="347"/>
    </location>
</feature>
<keyword evidence="4" id="KW-0233">DNA recombination</keyword>
<dbReference type="OrthoDB" id="5889367at2"/>
<evidence type="ECO:0000256" key="3">
    <source>
        <dbReference type="ARBA" id="ARBA00023125"/>
    </source>
</evidence>
<dbReference type="GO" id="GO:0003677">
    <property type="term" value="F:DNA binding"/>
    <property type="evidence" value="ECO:0007669"/>
    <property type="project" value="UniProtKB-KW"/>
</dbReference>
<dbReference type="SUPFAM" id="SSF53098">
    <property type="entry name" value="Ribonuclease H-like"/>
    <property type="match status" value="1"/>
</dbReference>
<evidence type="ECO:0000256" key="2">
    <source>
        <dbReference type="ARBA" id="ARBA00022578"/>
    </source>
</evidence>
<dbReference type="KEGG" id="ome:OLMES_5004"/>
<dbReference type="NCBIfam" id="NF033592">
    <property type="entry name" value="transpos_IS4_1"/>
    <property type="match status" value="1"/>
</dbReference>